<sequence length="520" mass="60372">MNLFSQNLKRNELIKYSKELDFSKNQEILINIHRNHAFEGVQSIIAPFLHFANLKANFNFSPYDDSLNFDGFKKANLELLWLDLKRYKDNIQDFLEERLLELRKISQSPILVLSLGEFKTDKKILNCEIFNVEKLIKEYFNQDDILDLDKEELSGTKLSNKTLIFLAQILGLSLIPALIKPSLKALILDLDNTLYQGILGEDGIDNLKLTPLHKALQEKIKDFKKQGFLLALVSKNEEKDAKKLFETRKDFILQWDDFDVKMVNWEPKGENILKIAKKFNISTDAMLFIDDNIAELENTKFTGIKTLLCDETILHKIKLFPNLLKLSSTQEDQIRAKDIAANALREELKSLSDEEYFKNLEICLHFAKNDTQNIPRISELLGKTNQFIANYTRLNQEEVKKHMQEELIVSVSMSDKLSDSGIIAIFVFSCKEERLFVDDLCISCRALGRKLEARMFFKSYELALNFFNLKNTDMILYYKKGERNTPFLTFLEQISKEIKENSALISFQNLNFKGLAIYES</sequence>
<dbReference type="EMBL" id="AABKAB010000014">
    <property type="protein sequence ID" value="EAH8157719.1"/>
    <property type="molecule type" value="Genomic_DNA"/>
</dbReference>
<dbReference type="EMBL" id="AACBVJ010000040">
    <property type="protein sequence ID" value="EAJ9198354.1"/>
    <property type="molecule type" value="Genomic_DNA"/>
</dbReference>
<evidence type="ECO:0000313" key="1">
    <source>
        <dbReference type="EMBL" id="EAH8157719.1"/>
    </source>
</evidence>
<dbReference type="Proteomes" id="UP000576616">
    <property type="component" value="Unassembled WGS sequence"/>
</dbReference>
<dbReference type="InterPro" id="IPR010033">
    <property type="entry name" value="HAD_SF_ppase_IIIC"/>
</dbReference>
<accession>A0A644SCP7</accession>
<dbReference type="AlphaFoldDB" id="A0A644SCP7"/>
<evidence type="ECO:0000313" key="4">
    <source>
        <dbReference type="Proteomes" id="UP000576616"/>
    </source>
</evidence>
<dbReference type="InterPro" id="IPR036412">
    <property type="entry name" value="HAD-like_sf"/>
</dbReference>
<dbReference type="SUPFAM" id="SSF56784">
    <property type="entry name" value="HAD-like"/>
    <property type="match status" value="1"/>
</dbReference>
<evidence type="ECO:0000313" key="3">
    <source>
        <dbReference type="Proteomes" id="UP000382436"/>
    </source>
</evidence>
<dbReference type="InterPro" id="IPR023214">
    <property type="entry name" value="HAD_sf"/>
</dbReference>
<dbReference type="Gene3D" id="3.40.50.1000">
    <property type="entry name" value="HAD superfamily/HAD-like"/>
    <property type="match status" value="1"/>
</dbReference>
<dbReference type="InterPro" id="IPR010037">
    <property type="entry name" value="FkbH_domain"/>
</dbReference>
<organism evidence="2 3">
    <name type="scientific">Campylobacter coli</name>
    <dbReference type="NCBI Taxonomy" id="195"/>
    <lineage>
        <taxon>Bacteria</taxon>
        <taxon>Pseudomonadati</taxon>
        <taxon>Campylobacterota</taxon>
        <taxon>Epsilonproteobacteria</taxon>
        <taxon>Campylobacterales</taxon>
        <taxon>Campylobacteraceae</taxon>
        <taxon>Campylobacter</taxon>
    </lineage>
</organism>
<dbReference type="NCBIfam" id="TIGR01686">
    <property type="entry name" value="FkbH"/>
    <property type="match status" value="1"/>
</dbReference>
<gene>
    <name evidence="2" type="ORF">BZ274_09360</name>
    <name evidence="1" type="ORF">ES716_07295</name>
</gene>
<comment type="caution">
    <text evidence="2">The sequence shown here is derived from an EMBL/GenBank/DDBJ whole genome shotgun (WGS) entry which is preliminary data.</text>
</comment>
<reference evidence="2 3" key="1">
    <citation type="submission" date="2018-05" db="EMBL/GenBank/DDBJ databases">
        <authorList>
            <consortium name="PulseNet: The National Subtyping Network for Foodborne Disease Surveillance"/>
            <person name="Tarr C.L."/>
            <person name="Trees E."/>
            <person name="Katz L.S."/>
            <person name="Carleton-Romer H.A."/>
            <person name="Stroika S."/>
            <person name="Kucerova Z."/>
            <person name="Roache K.F."/>
            <person name="Sabol A.L."/>
            <person name="Besser J."/>
            <person name="Gerner-Smidt P."/>
        </authorList>
    </citation>
    <scope>NUCLEOTIDE SEQUENCE [LARGE SCALE GENOMIC DNA]</scope>
    <source>
        <strain evidence="2 3">PNUSAC001435</strain>
        <strain evidence="1 4">PNUSAC007828</strain>
    </source>
</reference>
<dbReference type="NCBIfam" id="TIGR01681">
    <property type="entry name" value="HAD-SF-IIIC"/>
    <property type="match status" value="1"/>
</dbReference>
<name>A0A644SCP7_CAMCO</name>
<protein>
    <submittedName>
        <fullName evidence="2">HAD-IIIC family phosphatase</fullName>
    </submittedName>
</protein>
<evidence type="ECO:0000313" key="2">
    <source>
        <dbReference type="EMBL" id="EAJ9198354.1"/>
    </source>
</evidence>
<proteinExistence type="predicted"/>
<dbReference type="Proteomes" id="UP000382436">
    <property type="component" value="Unassembled WGS sequence"/>
</dbReference>